<dbReference type="PROSITE" id="PS51205">
    <property type="entry name" value="VPS9"/>
    <property type="match status" value="1"/>
</dbReference>
<dbReference type="SUPFAM" id="SSF109993">
    <property type="entry name" value="VPS9 domain"/>
    <property type="match status" value="1"/>
</dbReference>
<evidence type="ECO:0000313" key="4">
    <source>
        <dbReference type="Proteomes" id="UP001476247"/>
    </source>
</evidence>
<dbReference type="SMART" id="SM00167">
    <property type="entry name" value="VPS9"/>
    <property type="match status" value="1"/>
</dbReference>
<keyword evidence="4" id="KW-1185">Reference proteome</keyword>
<feature type="region of interest" description="Disordered" evidence="1">
    <location>
        <begin position="1"/>
        <end position="21"/>
    </location>
</feature>
<organism evidence="3 4">
    <name type="scientific">Helicostylum pulchrum</name>
    <dbReference type="NCBI Taxonomy" id="562976"/>
    <lineage>
        <taxon>Eukaryota</taxon>
        <taxon>Fungi</taxon>
        <taxon>Fungi incertae sedis</taxon>
        <taxon>Mucoromycota</taxon>
        <taxon>Mucoromycotina</taxon>
        <taxon>Mucoromycetes</taxon>
        <taxon>Mucorales</taxon>
        <taxon>Mucorineae</taxon>
        <taxon>Mucoraceae</taxon>
        <taxon>Helicostylum</taxon>
    </lineage>
</organism>
<dbReference type="InterPro" id="IPR037191">
    <property type="entry name" value="VPS9_dom_sf"/>
</dbReference>
<feature type="compositionally biased region" description="Basic and acidic residues" evidence="1">
    <location>
        <begin position="1"/>
        <end position="12"/>
    </location>
</feature>
<evidence type="ECO:0000259" key="2">
    <source>
        <dbReference type="PROSITE" id="PS51205"/>
    </source>
</evidence>
<dbReference type="EMBL" id="BAABUJ010000029">
    <property type="protein sequence ID" value="GAA5803684.1"/>
    <property type="molecule type" value="Genomic_DNA"/>
</dbReference>
<dbReference type="Proteomes" id="UP001476247">
    <property type="component" value="Unassembled WGS sequence"/>
</dbReference>
<sequence>MFRFDSFKKHNTAENNNEPPTFLQRIASADSILGVTKQRSSSNVSTTSFSIPMPTNSWGMLALTKLQDEQDGELDDIVDLLLTRDKAILLLPVSTPSHPSTIIDREFIMDHVVVYKDKQRDSNQVISLSGIRGLFQKDQFIALGIFPFEISSLMTEEPKKSVFDSFNLDPSSITPDHPKYNILASHVQLPLRNDKLITVMLIQRPLSKKEVSEWIDTKAKNVKSIDSTPDACSSKADEFIKKYKKSRPKNIEAASNKLLDFLDDLRDEGVENERLDVIETYICNQLYDELFANPDGDEAMQDEALESRIAALNLLDLSLEHLGVLLQPDEIEKMNDIVKLAGSQLQQLNTIMGAKEKLNTLVKTHEIIVHAIEEFAKRNQTLDTDAEVVQEMKHAMSTVEEPQRTELSSVNADILLPVLIFTIVKSNPTNFLSNLRFIQRYRRSEELSSGQASYCLTNMMASVSFLETTNLVGLGLSADRVYSHITDLNATKLIEPVKQQQQQQQGGLKIMSDVVDGSYKVFDGIGKFWQRNTQELENSKTVTGLVNRVRKVSDAAQPMIKEGLSELKEMTTTTSTSTTTTTNTTKPSSIHSDSTTSSLPSFMEGRNNRTIKNKTSVIVDGPISKFLDMKSVEELTIGDVTVLLADYKRLAAIIKQAGLA</sequence>
<dbReference type="Pfam" id="PF02204">
    <property type="entry name" value="VPS9"/>
    <property type="match status" value="1"/>
</dbReference>
<feature type="region of interest" description="Disordered" evidence="1">
    <location>
        <begin position="569"/>
        <end position="606"/>
    </location>
</feature>
<dbReference type="PANTHER" id="PTHR23101:SF25">
    <property type="entry name" value="GTPASE-ACTIVATING PROTEIN AND VPS9 DOMAIN-CONTAINING PROTEIN 1"/>
    <property type="match status" value="1"/>
</dbReference>
<evidence type="ECO:0000313" key="3">
    <source>
        <dbReference type="EMBL" id="GAA5803684.1"/>
    </source>
</evidence>
<accession>A0ABP9Y9N9</accession>
<dbReference type="InterPro" id="IPR045046">
    <property type="entry name" value="Vps9-like"/>
</dbReference>
<feature type="domain" description="VPS9" evidence="2">
    <location>
        <begin position="299"/>
        <end position="475"/>
    </location>
</feature>
<dbReference type="PANTHER" id="PTHR23101">
    <property type="entry name" value="RAB GDP/GTP EXCHANGE FACTOR"/>
    <property type="match status" value="1"/>
</dbReference>
<dbReference type="Gene3D" id="1.20.1050.80">
    <property type="entry name" value="VPS9 domain"/>
    <property type="match status" value="1"/>
</dbReference>
<dbReference type="InterPro" id="IPR003123">
    <property type="entry name" value="VPS9"/>
</dbReference>
<gene>
    <name evidence="3" type="ORF">HPULCUR_009167</name>
</gene>
<protein>
    <recommendedName>
        <fullName evidence="2">VPS9 domain-containing protein</fullName>
    </recommendedName>
</protein>
<reference evidence="3 4" key="1">
    <citation type="submission" date="2024-04" db="EMBL/GenBank/DDBJ databases">
        <title>genome sequences of Mucor flavus KT1a and Helicostylum pulchrum KT1b strains isolation_sourced from the surface of a dry-aged beef.</title>
        <authorList>
            <person name="Toyotome T."/>
            <person name="Hosono M."/>
            <person name="Torimaru M."/>
            <person name="Fukuda K."/>
            <person name="Mikami N."/>
        </authorList>
    </citation>
    <scope>NUCLEOTIDE SEQUENCE [LARGE SCALE GENOMIC DNA]</scope>
    <source>
        <strain evidence="3 4">KT1b</strain>
    </source>
</reference>
<evidence type="ECO:0000256" key="1">
    <source>
        <dbReference type="SAM" id="MobiDB-lite"/>
    </source>
</evidence>
<proteinExistence type="predicted"/>
<name>A0ABP9Y9N9_9FUNG</name>
<comment type="caution">
    <text evidence="3">The sequence shown here is derived from an EMBL/GenBank/DDBJ whole genome shotgun (WGS) entry which is preliminary data.</text>
</comment>
<feature type="compositionally biased region" description="Low complexity" evidence="1">
    <location>
        <begin position="571"/>
        <end position="601"/>
    </location>
</feature>